<dbReference type="SUPFAM" id="SSF52833">
    <property type="entry name" value="Thioredoxin-like"/>
    <property type="match status" value="1"/>
</dbReference>
<keyword evidence="2 3" id="KW-0186">Copper</keyword>
<evidence type="ECO:0000256" key="2">
    <source>
        <dbReference type="ARBA" id="ARBA00023008"/>
    </source>
</evidence>
<evidence type="ECO:0000313" key="8">
    <source>
        <dbReference type="Proteomes" id="UP000291562"/>
    </source>
</evidence>
<feature type="binding site" evidence="3">
    <location>
        <position position="79"/>
    </location>
    <ligand>
        <name>Cu cation</name>
        <dbReference type="ChEBI" id="CHEBI:23378"/>
    </ligand>
</feature>
<evidence type="ECO:0000259" key="6">
    <source>
        <dbReference type="PROSITE" id="PS51352"/>
    </source>
</evidence>
<feature type="binding site" evidence="3">
    <location>
        <position position="75"/>
    </location>
    <ligand>
        <name>Cu cation</name>
        <dbReference type="ChEBI" id="CHEBI:23378"/>
    </ligand>
</feature>
<dbReference type="PANTHER" id="PTHR12151:SF25">
    <property type="entry name" value="LINALOOL DEHYDRATASE_ISOMERASE DOMAIN-CONTAINING PROTEIN"/>
    <property type="match status" value="1"/>
</dbReference>
<dbReference type="PANTHER" id="PTHR12151">
    <property type="entry name" value="ELECTRON TRANSPORT PROTIN SCO1/SENC FAMILY MEMBER"/>
    <property type="match status" value="1"/>
</dbReference>
<dbReference type="Proteomes" id="UP000291562">
    <property type="component" value="Chromosome"/>
</dbReference>
<dbReference type="RefSeq" id="WP_129836214.1">
    <property type="nucleotide sequence ID" value="NZ_CP035704.1"/>
</dbReference>
<dbReference type="Pfam" id="PF02630">
    <property type="entry name" value="SCO1-SenC"/>
    <property type="match status" value="1"/>
</dbReference>
<dbReference type="InterPro" id="IPR036249">
    <property type="entry name" value="Thioredoxin-like_sf"/>
</dbReference>
<reference evidence="7 8" key="1">
    <citation type="submission" date="2019-01" db="EMBL/GenBank/DDBJ databases">
        <title>Pseudolysobacter antarctica gen. nov., sp. nov., isolated from Fildes Peninsula, Antarctica.</title>
        <authorList>
            <person name="Wei Z."/>
            <person name="Peng F."/>
        </authorList>
    </citation>
    <scope>NUCLEOTIDE SEQUENCE [LARGE SCALE GENOMIC DNA]</scope>
    <source>
        <strain evidence="7 8">AQ6-296</strain>
    </source>
</reference>
<comment type="similarity">
    <text evidence="1">Belongs to the SCO1/2 family.</text>
</comment>
<dbReference type="CDD" id="cd02968">
    <property type="entry name" value="SCO"/>
    <property type="match status" value="1"/>
</dbReference>
<dbReference type="KEGG" id="xbc:ELE36_19305"/>
<dbReference type="InterPro" id="IPR003782">
    <property type="entry name" value="SCO1/SenC"/>
</dbReference>
<feature type="domain" description="Thioredoxin" evidence="6">
    <location>
        <begin position="35"/>
        <end position="193"/>
    </location>
</feature>
<keyword evidence="3" id="KW-0479">Metal-binding</keyword>
<dbReference type="GO" id="GO:0046872">
    <property type="term" value="F:metal ion binding"/>
    <property type="evidence" value="ECO:0007669"/>
    <property type="project" value="UniProtKB-KW"/>
</dbReference>
<dbReference type="AlphaFoldDB" id="A0A411HPF0"/>
<evidence type="ECO:0000313" key="7">
    <source>
        <dbReference type="EMBL" id="QBB72342.1"/>
    </source>
</evidence>
<keyword evidence="8" id="KW-1185">Reference proteome</keyword>
<keyword evidence="4" id="KW-1015">Disulfide bond</keyword>
<protein>
    <submittedName>
        <fullName evidence="7">SCO family protein</fullName>
    </submittedName>
</protein>
<feature type="disulfide bond" description="Redox-active" evidence="4">
    <location>
        <begin position="75"/>
        <end position="79"/>
    </location>
</feature>
<feature type="signal peptide" evidence="5">
    <location>
        <begin position="1"/>
        <end position="20"/>
    </location>
</feature>
<evidence type="ECO:0000256" key="5">
    <source>
        <dbReference type="SAM" id="SignalP"/>
    </source>
</evidence>
<dbReference type="EMBL" id="CP035704">
    <property type="protein sequence ID" value="QBB72342.1"/>
    <property type="molecule type" value="Genomic_DNA"/>
</dbReference>
<evidence type="ECO:0000256" key="3">
    <source>
        <dbReference type="PIRSR" id="PIRSR603782-1"/>
    </source>
</evidence>
<dbReference type="PROSITE" id="PS51352">
    <property type="entry name" value="THIOREDOXIN_2"/>
    <property type="match status" value="1"/>
</dbReference>
<proteinExistence type="inferred from homology"/>
<organism evidence="7 8">
    <name type="scientific">Pseudolysobacter antarcticus</name>
    <dbReference type="NCBI Taxonomy" id="2511995"/>
    <lineage>
        <taxon>Bacteria</taxon>
        <taxon>Pseudomonadati</taxon>
        <taxon>Pseudomonadota</taxon>
        <taxon>Gammaproteobacteria</taxon>
        <taxon>Lysobacterales</taxon>
        <taxon>Rhodanobacteraceae</taxon>
        <taxon>Pseudolysobacter</taxon>
    </lineage>
</organism>
<dbReference type="Gene3D" id="3.40.30.10">
    <property type="entry name" value="Glutaredoxin"/>
    <property type="match status" value="1"/>
</dbReference>
<dbReference type="OrthoDB" id="8550465at2"/>
<sequence>MRFKIVLPVLSVLLACSAYAQEHRHPVSVATSNEKTITASIANVNVITQADRPVHFYSDLVQGRLVAVNFIFTECGTVCPLMGLRYAQLQALLGPQARDVTLLSISIDPLNDTPARLAQWSQKFGAKPGWTLVTGGKADIDTLVKSLGSSAVDPTSHSPLLIVIDDRHGGPWQRLDGLADPSTIARILREHLALPVRQ</sequence>
<gene>
    <name evidence="7" type="ORF">ELE36_19305</name>
</gene>
<keyword evidence="5" id="KW-0732">Signal</keyword>
<name>A0A411HPF0_9GAMM</name>
<feature type="chain" id="PRO_5019213354" evidence="5">
    <location>
        <begin position="21"/>
        <end position="198"/>
    </location>
</feature>
<evidence type="ECO:0000256" key="4">
    <source>
        <dbReference type="PIRSR" id="PIRSR603782-2"/>
    </source>
</evidence>
<dbReference type="PROSITE" id="PS51257">
    <property type="entry name" value="PROKAR_LIPOPROTEIN"/>
    <property type="match status" value="1"/>
</dbReference>
<accession>A0A411HPF0</accession>
<dbReference type="InterPro" id="IPR013766">
    <property type="entry name" value="Thioredoxin_domain"/>
</dbReference>
<evidence type="ECO:0000256" key="1">
    <source>
        <dbReference type="ARBA" id="ARBA00010996"/>
    </source>
</evidence>